<gene>
    <name evidence="1" type="ORF">B7R77_02900</name>
</gene>
<dbReference type="EMBL" id="NCTK01000001">
    <property type="protein sequence ID" value="OYQ12306.1"/>
    <property type="molecule type" value="Genomic_DNA"/>
</dbReference>
<evidence type="ECO:0000313" key="1">
    <source>
        <dbReference type="EMBL" id="OYQ12306.1"/>
    </source>
</evidence>
<evidence type="ECO:0000313" key="2">
    <source>
        <dbReference type="Proteomes" id="UP000216164"/>
    </source>
</evidence>
<protein>
    <submittedName>
        <fullName evidence="1">Uncharacterized protein</fullName>
    </submittedName>
</protein>
<reference evidence="1 2" key="1">
    <citation type="submission" date="2017-04" db="EMBL/GenBank/DDBJ databases">
        <title>Genome Announcement: Closed genomes of Ralstonia solanacearum strains K60, UW551, and UW700.</title>
        <authorList>
            <person name="Hayes M."/>
            <person name="Macintyre A.M."/>
            <person name="Allen C."/>
        </authorList>
    </citation>
    <scope>NUCLEOTIDE SEQUENCE [LARGE SCALE GENOMIC DNA]</scope>
    <source>
        <strain evidence="1 2">UW25</strain>
    </source>
</reference>
<sequence>MKRRVNQAKTNGQLELDMFDVPPAPKPEPGALDMGLTIREALADTLASASMAGMDRHDVAAQISRLSSHDMSKNMLDQYCAPSADKRFPADAIPALIVATGDLRILERIAAACGCKVYRGEEACMAELGVLTMQERMLKQRLDTLRKNIPEEMLDRMLSERKTGRGKQ</sequence>
<proteinExistence type="predicted"/>
<dbReference type="Proteomes" id="UP000216164">
    <property type="component" value="Unassembled WGS sequence"/>
</dbReference>
<dbReference type="AlphaFoldDB" id="A0AAP8D390"/>
<name>A0AAP8D390_RALSL</name>
<comment type="caution">
    <text evidence="1">The sequence shown here is derived from an EMBL/GenBank/DDBJ whole genome shotgun (WGS) entry which is preliminary data.</text>
</comment>
<accession>A0AAP8D390</accession>
<organism evidence="1 2">
    <name type="scientific">Ralstonia solanacearum K60</name>
    <dbReference type="NCBI Taxonomy" id="1091042"/>
    <lineage>
        <taxon>Bacteria</taxon>
        <taxon>Pseudomonadati</taxon>
        <taxon>Pseudomonadota</taxon>
        <taxon>Betaproteobacteria</taxon>
        <taxon>Burkholderiales</taxon>
        <taxon>Burkholderiaceae</taxon>
        <taxon>Ralstonia</taxon>
        <taxon>Ralstonia solanacearum species complex</taxon>
    </lineage>
</organism>